<dbReference type="Proteomes" id="UP000030960">
    <property type="component" value="Unassembled WGS sequence"/>
</dbReference>
<dbReference type="STRING" id="561184.SAMN05216376_105148"/>
<dbReference type="Gene3D" id="1.10.3450.10">
    <property type="entry name" value="TTHA0068-like"/>
    <property type="match status" value="1"/>
</dbReference>
<keyword evidence="2" id="KW-1185">Reference proteome</keyword>
<reference evidence="1 2" key="1">
    <citation type="submission" date="2014-10" db="EMBL/GenBank/DDBJ databases">
        <title>Genome sequence of Ponticoccus sp. strain UMTAT08 isolated from clonal culture of toxic dinoflagellate Alexandrium tamiyavanichii.</title>
        <authorList>
            <person name="Gan H.Y."/>
            <person name="Muhd D.-D."/>
            <person name="Mohd Noor M.E."/>
            <person name="Yeong Y.S."/>
            <person name="Usup G."/>
        </authorList>
    </citation>
    <scope>NUCLEOTIDE SEQUENCE [LARGE SCALE GENOMIC DNA]</scope>
    <source>
        <strain evidence="1 2">UMTAT08</strain>
    </source>
</reference>
<dbReference type="RefSeq" id="WP_052244304.1">
    <property type="nucleotide sequence ID" value="NZ_JSUQ01000003.1"/>
</dbReference>
<sequence>MSAWQRPTHAHVPGQNARHMEGAFDHIRASAQPGMTAADLAESDAFRHGLFYIDNGFYWEAHEVLEPIWMALPEGQDRRFLQALIQTANAFLKREMMRPGAARRLCGIARDLLPASREAWVMGIGAGRIHAMLDSLEGDLGSAL</sequence>
<dbReference type="SUPFAM" id="SSF140663">
    <property type="entry name" value="TTHA0068-like"/>
    <property type="match status" value="1"/>
</dbReference>
<dbReference type="InterPro" id="IPR023203">
    <property type="entry name" value="TTHA0068_sf"/>
</dbReference>
<name>A0A0B3SCM9_9RHOB</name>
<evidence type="ECO:0000313" key="2">
    <source>
        <dbReference type="Proteomes" id="UP000030960"/>
    </source>
</evidence>
<accession>A0A0B3SCM9</accession>
<organism evidence="1 2">
    <name type="scientific">Mameliella alba</name>
    <dbReference type="NCBI Taxonomy" id="561184"/>
    <lineage>
        <taxon>Bacteria</taxon>
        <taxon>Pseudomonadati</taxon>
        <taxon>Pseudomonadota</taxon>
        <taxon>Alphaproteobacteria</taxon>
        <taxon>Rhodobacterales</taxon>
        <taxon>Roseobacteraceae</taxon>
        <taxon>Mameliella</taxon>
    </lineage>
</organism>
<evidence type="ECO:0000313" key="1">
    <source>
        <dbReference type="EMBL" id="KHQ54441.1"/>
    </source>
</evidence>
<comment type="caution">
    <text evidence="1">The sequence shown here is derived from an EMBL/GenBank/DDBJ whole genome shotgun (WGS) entry which is preliminary data.</text>
</comment>
<evidence type="ECO:0008006" key="3">
    <source>
        <dbReference type="Google" id="ProtNLM"/>
    </source>
</evidence>
<dbReference type="EMBL" id="JSUQ01000003">
    <property type="protein sequence ID" value="KHQ54441.1"/>
    <property type="molecule type" value="Genomic_DNA"/>
</dbReference>
<dbReference type="Pfam" id="PF03745">
    <property type="entry name" value="DUF309"/>
    <property type="match status" value="1"/>
</dbReference>
<dbReference type="InterPro" id="IPR005500">
    <property type="entry name" value="DUF309"/>
</dbReference>
<protein>
    <recommendedName>
        <fullName evidence="3">DUF309 domain-containing protein</fullName>
    </recommendedName>
</protein>
<dbReference type="AlphaFoldDB" id="A0A0B3SCM9"/>
<dbReference type="OrthoDB" id="9799942at2"/>
<proteinExistence type="predicted"/>
<gene>
    <name evidence="1" type="ORF">OA50_01034</name>
</gene>